<evidence type="ECO:0000313" key="3">
    <source>
        <dbReference type="EMBL" id="KAG7446718.1"/>
    </source>
</evidence>
<feature type="region of interest" description="Disordered" evidence="1">
    <location>
        <begin position="101"/>
        <end position="165"/>
    </location>
</feature>
<accession>A0A9P8ASS7</accession>
<feature type="compositionally biased region" description="Low complexity" evidence="1">
    <location>
        <begin position="109"/>
        <end position="138"/>
    </location>
</feature>
<feature type="compositionally biased region" description="Pro residues" evidence="1">
    <location>
        <begin position="188"/>
        <end position="201"/>
    </location>
</feature>
<feature type="compositionally biased region" description="Polar residues" evidence="1">
    <location>
        <begin position="151"/>
        <end position="165"/>
    </location>
</feature>
<sequence>MLTAPYSILQNSISDVLETLRFKACASLRPSLDANVNGLAIFPEALHEKSFFSGSLMARAYTDFWTVLYFHGNPDDQQYVDQKDPSIRAFFRVVERVPPPIYSSDQPDSSLSPISESSSDSHSASGCESLVSATSRPSTPSPRPQSYLPESAQTTPRVQSPSVSDIQLNPSAQTLALTSQGYILTYPPHNPQTPQPPPPPSTSGHDTATLVPSKRPVSSSPTKLNATNYACIYRKNPSHRRMFSRSDSSIKGTFTVNPFLKIPAEILPPLRRNETEVDRKNLRLEVENGGIDVDLYIVGETPLNTYAPIPRTTIHLGLFGAKENSGTFPIIARIHTPNPNRPAFHLTAKALDGFVLFHIPRSYHGIIIINCSAGDLNNHIALSIGMYDSSTILSESGQARSYFVGEMGDWSRDGDKIELIMYNGKAFLQYEDEGKKDWSKKKGWFS</sequence>
<keyword evidence="4" id="KW-1185">Reference proteome</keyword>
<dbReference type="InterPro" id="IPR055754">
    <property type="entry name" value="DUF7330"/>
</dbReference>
<feature type="domain" description="DUF7330" evidence="2">
    <location>
        <begin position="243"/>
        <end position="433"/>
    </location>
</feature>
<gene>
    <name evidence="3" type="ORF">BT62DRAFT_1005078</name>
</gene>
<evidence type="ECO:0000313" key="4">
    <source>
        <dbReference type="Proteomes" id="UP000812287"/>
    </source>
</evidence>
<name>A0A9P8ASS7_9AGAR</name>
<feature type="region of interest" description="Disordered" evidence="1">
    <location>
        <begin position="183"/>
        <end position="222"/>
    </location>
</feature>
<organism evidence="3 4">
    <name type="scientific">Guyanagaster necrorhizus</name>
    <dbReference type="NCBI Taxonomy" id="856835"/>
    <lineage>
        <taxon>Eukaryota</taxon>
        <taxon>Fungi</taxon>
        <taxon>Dikarya</taxon>
        <taxon>Basidiomycota</taxon>
        <taxon>Agaricomycotina</taxon>
        <taxon>Agaricomycetes</taxon>
        <taxon>Agaricomycetidae</taxon>
        <taxon>Agaricales</taxon>
        <taxon>Marasmiineae</taxon>
        <taxon>Physalacriaceae</taxon>
        <taxon>Guyanagaster</taxon>
    </lineage>
</organism>
<dbReference type="GeneID" id="66099389"/>
<evidence type="ECO:0000259" key="2">
    <source>
        <dbReference type="Pfam" id="PF24016"/>
    </source>
</evidence>
<protein>
    <recommendedName>
        <fullName evidence="2">DUF7330 domain-containing protein</fullName>
    </recommendedName>
</protein>
<dbReference type="RefSeq" id="XP_043040218.1">
    <property type="nucleotide sequence ID" value="XM_043177102.1"/>
</dbReference>
<reference evidence="3" key="1">
    <citation type="submission" date="2020-11" db="EMBL/GenBank/DDBJ databases">
        <title>Adaptations for nitrogen fixation in a non-lichenized fungal sporocarp promotes dispersal by wood-feeding termites.</title>
        <authorList>
            <consortium name="DOE Joint Genome Institute"/>
            <person name="Koch R.A."/>
            <person name="Yoon G."/>
            <person name="Arayal U."/>
            <person name="Lail K."/>
            <person name="Amirebrahimi M."/>
            <person name="Labutti K."/>
            <person name="Lipzen A."/>
            <person name="Riley R."/>
            <person name="Barry K."/>
            <person name="Henrissat B."/>
            <person name="Grigoriev I.V."/>
            <person name="Herr J.R."/>
            <person name="Aime M.C."/>
        </authorList>
    </citation>
    <scope>NUCLEOTIDE SEQUENCE</scope>
    <source>
        <strain evidence="3">MCA 3950</strain>
    </source>
</reference>
<dbReference type="Proteomes" id="UP000812287">
    <property type="component" value="Unassembled WGS sequence"/>
</dbReference>
<dbReference type="OrthoDB" id="2593559at2759"/>
<dbReference type="Pfam" id="PF24016">
    <property type="entry name" value="DUF7330"/>
    <property type="match status" value="1"/>
</dbReference>
<comment type="caution">
    <text evidence="3">The sequence shown here is derived from an EMBL/GenBank/DDBJ whole genome shotgun (WGS) entry which is preliminary data.</text>
</comment>
<dbReference type="AlphaFoldDB" id="A0A9P8ASS7"/>
<dbReference type="EMBL" id="MU250533">
    <property type="protein sequence ID" value="KAG7446718.1"/>
    <property type="molecule type" value="Genomic_DNA"/>
</dbReference>
<evidence type="ECO:0000256" key="1">
    <source>
        <dbReference type="SAM" id="MobiDB-lite"/>
    </source>
</evidence>
<proteinExistence type="predicted"/>